<evidence type="ECO:0000256" key="4">
    <source>
        <dbReference type="ARBA" id="ARBA00022475"/>
    </source>
</evidence>
<dbReference type="GO" id="GO:0008237">
    <property type="term" value="F:metallopeptidase activity"/>
    <property type="evidence" value="ECO:0007669"/>
    <property type="project" value="UniProtKB-KW"/>
</dbReference>
<evidence type="ECO:0000256" key="2">
    <source>
        <dbReference type="ARBA" id="ARBA00004651"/>
    </source>
</evidence>
<reference evidence="16" key="1">
    <citation type="submission" date="2016-02" db="EMBL/GenBank/DDBJ databases">
        <authorList>
            <person name="Sanders J.G."/>
            <person name="Lin J.Y."/>
            <person name="Wertz J.T."/>
            <person name="Russell J.A."/>
            <person name="Moreau C.S."/>
            <person name="Powell S."/>
        </authorList>
    </citation>
    <scope>NUCLEOTIDE SEQUENCE [LARGE SCALE GENOMIC DNA]</scope>
    <source>
        <strain evidence="16">CAG34</strain>
    </source>
</reference>
<accession>A0A139SS88</accession>
<keyword evidence="4" id="KW-1003">Cell membrane</keyword>
<keyword evidence="12 13" id="KW-0472">Membrane</keyword>
<comment type="similarity">
    <text evidence="3">Belongs to the peptidase M50B family.</text>
</comment>
<evidence type="ECO:0000256" key="3">
    <source>
        <dbReference type="ARBA" id="ARBA00007931"/>
    </source>
</evidence>
<dbReference type="CDD" id="cd06158">
    <property type="entry name" value="S2P-M50_like_1"/>
    <property type="match status" value="1"/>
</dbReference>
<evidence type="ECO:0000259" key="14">
    <source>
        <dbReference type="Pfam" id="PF02163"/>
    </source>
</evidence>
<gene>
    <name evidence="15" type="ORF">AXK11_02425</name>
</gene>
<evidence type="ECO:0000256" key="9">
    <source>
        <dbReference type="ARBA" id="ARBA00022833"/>
    </source>
</evidence>
<dbReference type="InterPro" id="IPR008915">
    <property type="entry name" value="Peptidase_M50"/>
</dbReference>
<dbReference type="GO" id="GO:0046872">
    <property type="term" value="F:metal ion binding"/>
    <property type="evidence" value="ECO:0007669"/>
    <property type="project" value="UniProtKB-KW"/>
</dbReference>
<feature type="transmembrane region" description="Helical" evidence="13">
    <location>
        <begin position="100"/>
        <end position="125"/>
    </location>
</feature>
<dbReference type="GO" id="GO:0005886">
    <property type="term" value="C:plasma membrane"/>
    <property type="evidence" value="ECO:0007669"/>
    <property type="project" value="UniProtKB-SubCell"/>
</dbReference>
<keyword evidence="16" id="KW-1185">Reference proteome</keyword>
<evidence type="ECO:0000313" key="15">
    <source>
        <dbReference type="EMBL" id="KXU37459.1"/>
    </source>
</evidence>
<dbReference type="AlphaFoldDB" id="A0A139SS88"/>
<keyword evidence="5" id="KW-0645">Protease</keyword>
<keyword evidence="7" id="KW-0479">Metal-binding</keyword>
<evidence type="ECO:0000256" key="1">
    <source>
        <dbReference type="ARBA" id="ARBA00001947"/>
    </source>
</evidence>
<keyword evidence="8" id="KW-0378">Hydrolase</keyword>
<feature type="transmembrane region" description="Helical" evidence="13">
    <location>
        <begin position="59"/>
        <end position="79"/>
    </location>
</feature>
<evidence type="ECO:0000256" key="10">
    <source>
        <dbReference type="ARBA" id="ARBA00022989"/>
    </source>
</evidence>
<comment type="cofactor">
    <cofactor evidence="1">
        <name>Zn(2+)</name>
        <dbReference type="ChEBI" id="CHEBI:29105"/>
    </cofactor>
</comment>
<dbReference type="InterPro" id="IPR052348">
    <property type="entry name" value="Metallopeptidase_M50B"/>
</dbReference>
<name>A0A139SS88_9BACT</name>
<dbReference type="EMBL" id="LSZQ01000015">
    <property type="protein sequence ID" value="KXU37459.1"/>
    <property type="molecule type" value="Genomic_DNA"/>
</dbReference>
<protein>
    <recommendedName>
        <fullName evidence="14">Peptidase M50 domain-containing protein</fullName>
    </recommendedName>
</protein>
<evidence type="ECO:0000313" key="16">
    <source>
        <dbReference type="Proteomes" id="UP000070058"/>
    </source>
</evidence>
<dbReference type="GO" id="GO:0006508">
    <property type="term" value="P:proteolysis"/>
    <property type="evidence" value="ECO:0007669"/>
    <property type="project" value="UniProtKB-KW"/>
</dbReference>
<evidence type="ECO:0000256" key="13">
    <source>
        <dbReference type="SAM" id="Phobius"/>
    </source>
</evidence>
<evidence type="ECO:0000256" key="12">
    <source>
        <dbReference type="ARBA" id="ARBA00023136"/>
    </source>
</evidence>
<dbReference type="PANTHER" id="PTHR35864">
    <property type="entry name" value="ZINC METALLOPROTEASE MJ0611-RELATED"/>
    <property type="match status" value="1"/>
</dbReference>
<dbReference type="RefSeq" id="WP_068628891.1">
    <property type="nucleotide sequence ID" value="NZ_LSZQ01000015.1"/>
</dbReference>
<feature type="transmembrane region" description="Helical" evidence="13">
    <location>
        <begin position="131"/>
        <end position="151"/>
    </location>
</feature>
<evidence type="ECO:0000256" key="8">
    <source>
        <dbReference type="ARBA" id="ARBA00022801"/>
    </source>
</evidence>
<feature type="domain" description="Peptidase M50" evidence="14">
    <location>
        <begin position="132"/>
        <end position="170"/>
    </location>
</feature>
<keyword evidence="9" id="KW-0862">Zinc</keyword>
<evidence type="ECO:0000256" key="6">
    <source>
        <dbReference type="ARBA" id="ARBA00022692"/>
    </source>
</evidence>
<keyword evidence="10 13" id="KW-1133">Transmembrane helix</keyword>
<evidence type="ECO:0000256" key="7">
    <source>
        <dbReference type="ARBA" id="ARBA00022723"/>
    </source>
</evidence>
<dbReference type="OrthoDB" id="9800627at2"/>
<comment type="subcellular location">
    <subcellularLocation>
        <location evidence="2">Cell membrane</location>
        <topology evidence="2">Multi-pass membrane protein</topology>
    </subcellularLocation>
</comment>
<dbReference type="Pfam" id="PF02163">
    <property type="entry name" value="Peptidase_M50"/>
    <property type="match status" value="1"/>
</dbReference>
<feature type="transmembrane region" description="Helical" evidence="13">
    <location>
        <begin position="172"/>
        <end position="190"/>
    </location>
</feature>
<organism evidence="15 16">
    <name type="scientific">Cephaloticoccus primus</name>
    <dbReference type="NCBI Taxonomy" id="1548207"/>
    <lineage>
        <taxon>Bacteria</taxon>
        <taxon>Pseudomonadati</taxon>
        <taxon>Verrucomicrobiota</taxon>
        <taxon>Opitutia</taxon>
        <taxon>Opitutales</taxon>
        <taxon>Opitutaceae</taxon>
        <taxon>Cephaloticoccus</taxon>
    </lineage>
</organism>
<dbReference type="PANTHER" id="PTHR35864:SF1">
    <property type="entry name" value="ZINC METALLOPROTEASE YWHC-RELATED"/>
    <property type="match status" value="1"/>
</dbReference>
<dbReference type="InterPro" id="IPR044537">
    <property type="entry name" value="Rip2-like"/>
</dbReference>
<evidence type="ECO:0000256" key="5">
    <source>
        <dbReference type="ARBA" id="ARBA00022670"/>
    </source>
</evidence>
<comment type="caution">
    <text evidence="15">The sequence shown here is derived from an EMBL/GenBank/DDBJ whole genome shotgun (WGS) entry which is preliminary data.</text>
</comment>
<evidence type="ECO:0000256" key="11">
    <source>
        <dbReference type="ARBA" id="ARBA00023049"/>
    </source>
</evidence>
<keyword evidence="11" id="KW-0482">Metalloprotease</keyword>
<sequence length="217" mass="23657">MDLGLDPETLRKGAIFYILLISSLCVHEWAHAVTAHKLGDSTPASQGRVTLNPLAHMDLLGSVIFPLLCIFVLPGALLFGWGKPVQIDPANFAHRKRDELLTTLAGPASNLVLALLAAIAGGLLFKWEPRTAELFTQLVGINVLLAVFNLIPLPPLDGGQVLRHAVGMRDETFYGISRWGFLIILVAINIPAFRWLLMEAMILVSTPMMLVYQALGS</sequence>
<keyword evidence="6 13" id="KW-0812">Transmembrane</keyword>
<proteinExistence type="inferred from homology"/>
<dbReference type="Proteomes" id="UP000070058">
    <property type="component" value="Unassembled WGS sequence"/>
</dbReference>